<evidence type="ECO:0000256" key="3">
    <source>
        <dbReference type="ARBA" id="ARBA00022729"/>
    </source>
</evidence>
<sequence>MHMDMEAKASFSAMKKGIIVLCAGGNDDPSLGTIDSCNSMGDNCRKALPLYCCDHACPHVSGLAALLKSAHPEWSLAAIKSAIMTTANPFVNTRNPIRDHDKTFESASPLAMGTYRFHRSKSST</sequence>
<dbReference type="InterPro" id="IPR045051">
    <property type="entry name" value="SBT"/>
</dbReference>
<evidence type="ECO:0000256" key="2">
    <source>
        <dbReference type="ARBA" id="ARBA00011073"/>
    </source>
</evidence>
<comment type="similarity">
    <text evidence="2">Belongs to the peptidase S8 family.</text>
</comment>
<dbReference type="EMBL" id="JBEDUW010000103">
    <property type="protein sequence ID" value="KAK9906087.1"/>
    <property type="molecule type" value="Genomic_DNA"/>
</dbReference>
<dbReference type="AlphaFoldDB" id="A0AAW1VQH0"/>
<dbReference type="GO" id="GO:0004252">
    <property type="term" value="F:serine-type endopeptidase activity"/>
    <property type="evidence" value="ECO:0007669"/>
    <property type="project" value="InterPro"/>
</dbReference>
<dbReference type="Pfam" id="PF00082">
    <property type="entry name" value="Peptidase_S8"/>
    <property type="match status" value="1"/>
</dbReference>
<keyword evidence="3" id="KW-0732">Signal</keyword>
<comment type="subcellular location">
    <subcellularLocation>
        <location evidence="1">Secreted</location>
    </subcellularLocation>
</comment>
<evidence type="ECO:0000313" key="5">
    <source>
        <dbReference type="EMBL" id="KAK9906087.1"/>
    </source>
</evidence>
<evidence type="ECO:0000256" key="1">
    <source>
        <dbReference type="ARBA" id="ARBA00004613"/>
    </source>
</evidence>
<dbReference type="Gene3D" id="3.40.50.200">
    <property type="entry name" value="Peptidase S8/S53 domain"/>
    <property type="match status" value="1"/>
</dbReference>
<dbReference type="GO" id="GO:0006508">
    <property type="term" value="P:proteolysis"/>
    <property type="evidence" value="ECO:0007669"/>
    <property type="project" value="InterPro"/>
</dbReference>
<dbReference type="InterPro" id="IPR036852">
    <property type="entry name" value="Peptidase_S8/S53_dom_sf"/>
</dbReference>
<accession>A0AAW1VQH0</accession>
<feature type="domain" description="Peptidase S8/S53" evidence="4">
    <location>
        <begin position="55"/>
        <end position="92"/>
    </location>
</feature>
<comment type="caution">
    <text evidence="5">The sequence shown here is derived from an EMBL/GenBank/DDBJ whole genome shotgun (WGS) entry which is preliminary data.</text>
</comment>
<proteinExistence type="inferred from homology"/>
<name>A0AAW1VQH0_RUBAR</name>
<gene>
    <name evidence="5" type="ORF">M0R45_000011</name>
</gene>
<evidence type="ECO:0000313" key="6">
    <source>
        <dbReference type="Proteomes" id="UP001457282"/>
    </source>
</evidence>
<organism evidence="5 6">
    <name type="scientific">Rubus argutus</name>
    <name type="common">Southern blackberry</name>
    <dbReference type="NCBI Taxonomy" id="59490"/>
    <lineage>
        <taxon>Eukaryota</taxon>
        <taxon>Viridiplantae</taxon>
        <taxon>Streptophyta</taxon>
        <taxon>Embryophyta</taxon>
        <taxon>Tracheophyta</taxon>
        <taxon>Spermatophyta</taxon>
        <taxon>Magnoliopsida</taxon>
        <taxon>eudicotyledons</taxon>
        <taxon>Gunneridae</taxon>
        <taxon>Pentapetalae</taxon>
        <taxon>rosids</taxon>
        <taxon>fabids</taxon>
        <taxon>Rosales</taxon>
        <taxon>Rosaceae</taxon>
        <taxon>Rosoideae</taxon>
        <taxon>Rosoideae incertae sedis</taxon>
        <taxon>Rubus</taxon>
    </lineage>
</organism>
<dbReference type="PANTHER" id="PTHR10795">
    <property type="entry name" value="PROPROTEIN CONVERTASE SUBTILISIN/KEXIN"/>
    <property type="match status" value="1"/>
</dbReference>
<dbReference type="Proteomes" id="UP001457282">
    <property type="component" value="Unassembled WGS sequence"/>
</dbReference>
<evidence type="ECO:0000259" key="4">
    <source>
        <dbReference type="Pfam" id="PF00082"/>
    </source>
</evidence>
<protein>
    <recommendedName>
        <fullName evidence="4">Peptidase S8/S53 domain-containing protein</fullName>
    </recommendedName>
</protein>
<reference evidence="5 6" key="1">
    <citation type="journal article" date="2023" name="G3 (Bethesda)">
        <title>A chromosome-length genome assembly and annotation of blackberry (Rubus argutus, cv. 'Hillquist').</title>
        <authorList>
            <person name="Bruna T."/>
            <person name="Aryal R."/>
            <person name="Dudchenko O."/>
            <person name="Sargent D.J."/>
            <person name="Mead D."/>
            <person name="Buti M."/>
            <person name="Cavallini A."/>
            <person name="Hytonen T."/>
            <person name="Andres J."/>
            <person name="Pham M."/>
            <person name="Weisz D."/>
            <person name="Mascagni F."/>
            <person name="Usai G."/>
            <person name="Natali L."/>
            <person name="Bassil N."/>
            <person name="Fernandez G.E."/>
            <person name="Lomsadze A."/>
            <person name="Armour M."/>
            <person name="Olukolu B."/>
            <person name="Poorten T."/>
            <person name="Britton C."/>
            <person name="Davik J."/>
            <person name="Ashrafi H."/>
            <person name="Aiden E.L."/>
            <person name="Borodovsky M."/>
            <person name="Worthington M."/>
        </authorList>
    </citation>
    <scope>NUCLEOTIDE SEQUENCE [LARGE SCALE GENOMIC DNA]</scope>
    <source>
        <strain evidence="5">PI 553951</strain>
    </source>
</reference>
<keyword evidence="6" id="KW-1185">Reference proteome</keyword>
<dbReference type="SUPFAM" id="SSF52743">
    <property type="entry name" value="Subtilisin-like"/>
    <property type="match status" value="1"/>
</dbReference>
<dbReference type="InterPro" id="IPR000209">
    <property type="entry name" value="Peptidase_S8/S53_dom"/>
</dbReference>
<dbReference type="GO" id="GO:0005576">
    <property type="term" value="C:extracellular region"/>
    <property type="evidence" value="ECO:0007669"/>
    <property type="project" value="UniProtKB-SubCell"/>
</dbReference>